<evidence type="ECO:0000256" key="1">
    <source>
        <dbReference type="SAM" id="MobiDB-lite"/>
    </source>
</evidence>
<evidence type="ECO:0008006" key="5">
    <source>
        <dbReference type="Google" id="ProtNLM"/>
    </source>
</evidence>
<protein>
    <recommendedName>
        <fullName evidence="5">Transmembrane protein</fullName>
    </recommendedName>
</protein>
<sequence length="343" mass="37991">MQRTSREGCEEDISFNFRFDLYYHRSRLPSTLLHFPVAMFILSFVFAGIFMLGVLEPRFTMTLLSHTMPQAELLLANAPHRCRRLASQYLLAQVPWTLQGERWLSGYLRPTLSPPNHSYDPDPNPLVLPDPGVDTSHVARMTSPMMWATFSPPYASAISAVMPLVVQLVALLVLVLLLRWSCFQLADRFRLTQRSSPARQFVQDLENKVHGRAMTGSGSPRTVAFSDNDDHPQFGHYGLTTSGSTRTTYHAEGSLTNILGTPVALASSPPSGASVATDPSSLVMSSIPDRLTRNTISQPTPGSVDRPRRVQFPMSRDVAASLEHCKRGCEDAQGPPGERLRVS</sequence>
<feature type="transmembrane region" description="Helical" evidence="2">
    <location>
        <begin position="32"/>
        <end position="55"/>
    </location>
</feature>
<keyword evidence="2" id="KW-1133">Transmembrane helix</keyword>
<feature type="transmembrane region" description="Helical" evidence="2">
    <location>
        <begin position="154"/>
        <end position="178"/>
    </location>
</feature>
<feature type="region of interest" description="Disordered" evidence="1">
    <location>
        <begin position="286"/>
        <end position="308"/>
    </location>
</feature>
<organism evidence="3 4">
    <name type="scientific">Dichomitus squalens</name>
    <dbReference type="NCBI Taxonomy" id="114155"/>
    <lineage>
        <taxon>Eukaryota</taxon>
        <taxon>Fungi</taxon>
        <taxon>Dikarya</taxon>
        <taxon>Basidiomycota</taxon>
        <taxon>Agaricomycotina</taxon>
        <taxon>Agaricomycetes</taxon>
        <taxon>Polyporales</taxon>
        <taxon>Polyporaceae</taxon>
        <taxon>Dichomitus</taxon>
    </lineage>
</organism>
<feature type="region of interest" description="Disordered" evidence="1">
    <location>
        <begin position="211"/>
        <end position="230"/>
    </location>
</feature>
<dbReference type="AlphaFoldDB" id="A0A4Q9QDK8"/>
<dbReference type="EMBL" id="ML145084">
    <property type="protein sequence ID" value="TBU65893.1"/>
    <property type="molecule type" value="Genomic_DNA"/>
</dbReference>
<dbReference type="Proteomes" id="UP000292082">
    <property type="component" value="Unassembled WGS sequence"/>
</dbReference>
<keyword evidence="2" id="KW-0812">Transmembrane</keyword>
<name>A0A4Q9QDK8_9APHY</name>
<accession>A0A4Q9QDK8</accession>
<gene>
    <name evidence="3" type="ORF">BD310DRAFT_31353</name>
</gene>
<evidence type="ECO:0000256" key="2">
    <source>
        <dbReference type="SAM" id="Phobius"/>
    </source>
</evidence>
<proteinExistence type="predicted"/>
<evidence type="ECO:0000313" key="4">
    <source>
        <dbReference type="Proteomes" id="UP000292082"/>
    </source>
</evidence>
<keyword evidence="4" id="KW-1185">Reference proteome</keyword>
<evidence type="ECO:0000313" key="3">
    <source>
        <dbReference type="EMBL" id="TBU65893.1"/>
    </source>
</evidence>
<keyword evidence="2" id="KW-0472">Membrane</keyword>
<reference evidence="3 4" key="1">
    <citation type="submission" date="2019-01" db="EMBL/GenBank/DDBJ databases">
        <title>Draft genome sequences of three monokaryotic isolates of the white-rot basidiomycete fungus Dichomitus squalens.</title>
        <authorList>
            <consortium name="DOE Joint Genome Institute"/>
            <person name="Lopez S.C."/>
            <person name="Andreopoulos B."/>
            <person name="Pangilinan J."/>
            <person name="Lipzen A."/>
            <person name="Riley R."/>
            <person name="Ahrendt S."/>
            <person name="Ng V."/>
            <person name="Barry K."/>
            <person name="Daum C."/>
            <person name="Grigoriev I.V."/>
            <person name="Hilden K.S."/>
            <person name="Makela M.R."/>
            <person name="de Vries R.P."/>
        </authorList>
    </citation>
    <scope>NUCLEOTIDE SEQUENCE [LARGE SCALE GENOMIC DNA]</scope>
    <source>
        <strain evidence="3 4">CBS 464.89</strain>
    </source>
</reference>